<evidence type="ECO:0000313" key="3">
    <source>
        <dbReference type="Proteomes" id="UP000178943"/>
    </source>
</evidence>
<dbReference type="AlphaFoldDB" id="A0A1F5V7T6"/>
<keyword evidence="1" id="KW-0812">Transmembrane</keyword>
<dbReference type="Proteomes" id="UP000178943">
    <property type="component" value="Unassembled WGS sequence"/>
</dbReference>
<name>A0A1F5V7T6_9BACT</name>
<sequence length="62" mass="7388">MQMLLNCSLNKTIVQRAGDKWGLKIRDYRDECFAFGSIITDIINVIMLLLSFEWYMMKMKYS</sequence>
<dbReference type="STRING" id="1817863.A2Y62_21065"/>
<comment type="caution">
    <text evidence="2">The sequence shown here is derived from an EMBL/GenBank/DDBJ whole genome shotgun (WGS) entry which is preliminary data.</text>
</comment>
<gene>
    <name evidence="2" type="ORF">A2Y62_21065</name>
</gene>
<proteinExistence type="predicted"/>
<organism evidence="2 3">
    <name type="scientific">Candidatus Fischerbacteria bacterium RBG_13_37_8</name>
    <dbReference type="NCBI Taxonomy" id="1817863"/>
    <lineage>
        <taxon>Bacteria</taxon>
        <taxon>Candidatus Fischeribacteriota</taxon>
    </lineage>
</organism>
<feature type="transmembrane region" description="Helical" evidence="1">
    <location>
        <begin position="33"/>
        <end position="56"/>
    </location>
</feature>
<evidence type="ECO:0000256" key="1">
    <source>
        <dbReference type="SAM" id="Phobius"/>
    </source>
</evidence>
<evidence type="ECO:0000313" key="2">
    <source>
        <dbReference type="EMBL" id="OGF58981.1"/>
    </source>
</evidence>
<protein>
    <submittedName>
        <fullName evidence="2">Uncharacterized protein</fullName>
    </submittedName>
</protein>
<keyword evidence="1" id="KW-0472">Membrane</keyword>
<reference evidence="2 3" key="1">
    <citation type="journal article" date="2016" name="Nat. Commun.">
        <title>Thousands of microbial genomes shed light on interconnected biogeochemical processes in an aquifer system.</title>
        <authorList>
            <person name="Anantharaman K."/>
            <person name="Brown C.T."/>
            <person name="Hug L.A."/>
            <person name="Sharon I."/>
            <person name="Castelle C.J."/>
            <person name="Probst A.J."/>
            <person name="Thomas B.C."/>
            <person name="Singh A."/>
            <person name="Wilkins M.J."/>
            <person name="Karaoz U."/>
            <person name="Brodie E.L."/>
            <person name="Williams K.H."/>
            <person name="Hubbard S.S."/>
            <person name="Banfield J.F."/>
        </authorList>
    </citation>
    <scope>NUCLEOTIDE SEQUENCE [LARGE SCALE GENOMIC DNA]</scope>
</reference>
<keyword evidence="1" id="KW-1133">Transmembrane helix</keyword>
<dbReference type="EMBL" id="MFGW01000226">
    <property type="protein sequence ID" value="OGF58981.1"/>
    <property type="molecule type" value="Genomic_DNA"/>
</dbReference>
<accession>A0A1F5V7T6</accession>